<dbReference type="PANTHER" id="PTHR30287">
    <property type="entry name" value="MEMBRANE COMPONENT OF PREDICTED ABC SUPERFAMILY METABOLITE UPTAKE TRANSPORTER"/>
    <property type="match status" value="1"/>
</dbReference>
<evidence type="ECO:0000313" key="8">
    <source>
        <dbReference type="EMBL" id="ONF62572.1"/>
    </source>
</evidence>
<feature type="transmembrane region" description="Helical" evidence="6">
    <location>
        <begin position="624"/>
        <end position="644"/>
    </location>
</feature>
<feature type="transmembrane region" description="Helical" evidence="6">
    <location>
        <begin position="678"/>
        <end position="698"/>
    </location>
</feature>
<comment type="caution">
    <text evidence="8">The sequence shown here is derived from an EMBL/GenBank/DDBJ whole genome shotgun (WGS) entry which is preliminary data.</text>
</comment>
<evidence type="ECO:0000256" key="5">
    <source>
        <dbReference type="ARBA" id="ARBA00023136"/>
    </source>
</evidence>
<keyword evidence="4 6" id="KW-1133">Transmembrane helix</keyword>
<dbReference type="Proteomes" id="UP000076660">
    <property type="component" value="Unassembled WGS sequence"/>
</dbReference>
<feature type="transmembrane region" description="Helical" evidence="6">
    <location>
        <begin position="282"/>
        <end position="304"/>
    </location>
</feature>
<dbReference type="RefSeq" id="WP_063272001.1">
    <property type="nucleotide sequence ID" value="NZ_LQMT02000041.1"/>
</dbReference>
<dbReference type="OrthoDB" id="3654456at2"/>
<dbReference type="GO" id="GO:0005886">
    <property type="term" value="C:plasma membrane"/>
    <property type="evidence" value="ECO:0007669"/>
    <property type="project" value="UniProtKB-SubCell"/>
</dbReference>
<dbReference type="PANTHER" id="PTHR30287:SF1">
    <property type="entry name" value="INNER MEMBRANE PROTEIN"/>
    <property type="match status" value="1"/>
</dbReference>
<dbReference type="Pfam" id="PF02687">
    <property type="entry name" value="FtsX"/>
    <property type="match status" value="2"/>
</dbReference>
<keyword evidence="5 6" id="KW-0472">Membrane</keyword>
<evidence type="ECO:0000256" key="6">
    <source>
        <dbReference type="SAM" id="Phobius"/>
    </source>
</evidence>
<organism evidence="8 9">
    <name type="scientific">Amycolatopsis keratiniphila subsp. keratiniphila</name>
    <dbReference type="NCBI Taxonomy" id="227715"/>
    <lineage>
        <taxon>Bacteria</taxon>
        <taxon>Bacillati</taxon>
        <taxon>Actinomycetota</taxon>
        <taxon>Actinomycetes</taxon>
        <taxon>Pseudonocardiales</taxon>
        <taxon>Pseudonocardiaceae</taxon>
        <taxon>Amycolatopsis</taxon>
        <taxon>Amycolatopsis japonica group</taxon>
    </lineage>
</organism>
<dbReference type="InterPro" id="IPR038766">
    <property type="entry name" value="Membrane_comp_ABC_pdt"/>
</dbReference>
<feature type="transmembrane region" description="Helical" evidence="6">
    <location>
        <begin position="710"/>
        <end position="732"/>
    </location>
</feature>
<feature type="transmembrane region" description="Helical" evidence="6">
    <location>
        <begin position="186"/>
        <end position="209"/>
    </location>
</feature>
<feature type="transmembrane region" description="Helical" evidence="6">
    <location>
        <begin position="402"/>
        <end position="422"/>
    </location>
</feature>
<evidence type="ECO:0000256" key="2">
    <source>
        <dbReference type="ARBA" id="ARBA00022475"/>
    </source>
</evidence>
<accession>A0A1W2LIW5</accession>
<dbReference type="AlphaFoldDB" id="A0A1W2LIW5"/>
<gene>
    <name evidence="8" type="ORF">AVR91_0237490</name>
</gene>
<feature type="domain" description="ABC3 transporter permease C-terminal" evidence="7">
    <location>
        <begin position="194"/>
        <end position="304"/>
    </location>
</feature>
<evidence type="ECO:0000259" key="7">
    <source>
        <dbReference type="Pfam" id="PF02687"/>
    </source>
</evidence>
<proteinExistence type="predicted"/>
<keyword evidence="2" id="KW-1003">Cell membrane</keyword>
<evidence type="ECO:0000256" key="3">
    <source>
        <dbReference type="ARBA" id="ARBA00022692"/>
    </source>
</evidence>
<evidence type="ECO:0000256" key="1">
    <source>
        <dbReference type="ARBA" id="ARBA00004651"/>
    </source>
</evidence>
<protein>
    <submittedName>
        <fullName evidence="8">ABC transporter permease</fullName>
    </submittedName>
</protein>
<sequence length="747" mass="78156">MTGREDLMLGFRLAVGGGRGSIVRLVLSTAGIGLAVAILLLGASAGTIKENRDQRTFAASVRSEPIPGVAPLDYSATTTDFRGQAISLVHLRPTGPNSPIPPGVDRLPAPGEVFLSPKLAELVASDTSGLLRPRLPGKPAGLIAEETTLNPNDLLAYVGTDAMRDARTIYGFGAEPGYRDLIENGILILLLLGLFVLLTPVFIFVGTVSRLGGAARDRRLAALRLAGSSLAQLRRITAAESLAGAAAGLVVGTALFLLFRGAAADFQVFRFGVYPDDLTPSWPLVVLIVLAVPALTVATAWASQRHLVVEPLGVVRETAPPKRRLWWRLLPVVIGILLIAPDLGVASELGRWALIGGAVLLMLGIPALLPWLLERAVSRIKGGPPSFQLAIRRLQSDSGTPSRVVAGLCVVLAGAIALQSLLAGQAAMEADRQDRTGGRITVYADGPVADRAIAAVRAVPGAADFQAMRSLFVDGKRQDGALVPFAVADCATIEVTTTATGCRDGDVFADPSSLHIGQSAKITGNDKREQPWTVPVTPRPFEMKPSSVADSLGPQVLATPGAMAGVDLAAASVTVSLRGTTGNPDFVELVRNSVAPYSGQVTVAAYNGERASTEARMFDDARDILLGGALFVLLLAGVSLLVLAQEQVRERRRALGALSATGVPVRVIVRSLLWQNGIPLLLGIVVATATGIAVAALGKRLFWDGLYVDWSAVALLAAAAVVLVLLVTASTVPSVRSAARTENLRTE</sequence>
<feature type="transmembrane region" description="Helical" evidence="6">
    <location>
        <begin position="325"/>
        <end position="346"/>
    </location>
</feature>
<evidence type="ECO:0000256" key="4">
    <source>
        <dbReference type="ARBA" id="ARBA00022989"/>
    </source>
</evidence>
<evidence type="ECO:0000313" key="9">
    <source>
        <dbReference type="Proteomes" id="UP000076660"/>
    </source>
</evidence>
<feature type="domain" description="ABC3 transporter permease C-terminal" evidence="7">
    <location>
        <begin position="629"/>
        <end position="736"/>
    </location>
</feature>
<comment type="subcellular location">
    <subcellularLocation>
        <location evidence="1">Cell membrane</location>
        <topology evidence="1">Multi-pass membrane protein</topology>
    </subcellularLocation>
</comment>
<dbReference type="EMBL" id="LQMT02000041">
    <property type="protein sequence ID" value="ONF62572.1"/>
    <property type="molecule type" value="Genomic_DNA"/>
</dbReference>
<name>A0A1W2LIW5_9PSEU</name>
<feature type="transmembrane region" description="Helical" evidence="6">
    <location>
        <begin position="352"/>
        <end position="373"/>
    </location>
</feature>
<keyword evidence="3 6" id="KW-0812">Transmembrane</keyword>
<feature type="transmembrane region" description="Helical" evidence="6">
    <location>
        <begin position="21"/>
        <end position="43"/>
    </location>
</feature>
<reference evidence="8 9" key="1">
    <citation type="submission" date="2016-12" db="EMBL/GenBank/DDBJ databases">
        <title>Amycolatopsis keratiniphila subsp. keratiniphila genome sequencing and assembly.</title>
        <authorList>
            <person name="Mayilraj S."/>
            <person name="Kaur N."/>
        </authorList>
    </citation>
    <scope>NUCLEOTIDE SEQUENCE [LARGE SCALE GENOMIC DNA]</scope>
    <source>
        <strain evidence="8 9">DSM 44409</strain>
    </source>
</reference>
<dbReference type="InterPro" id="IPR003838">
    <property type="entry name" value="ABC3_permease_C"/>
</dbReference>
<feature type="transmembrane region" description="Helical" evidence="6">
    <location>
        <begin position="242"/>
        <end position="262"/>
    </location>
</feature>